<feature type="compositionally biased region" description="Basic and acidic residues" evidence="1">
    <location>
        <begin position="440"/>
        <end position="453"/>
    </location>
</feature>
<dbReference type="EMBL" id="HE616749">
    <property type="protein sequence ID" value="CCE93903.1"/>
    <property type="molecule type" value="Genomic_DNA"/>
</dbReference>
<feature type="region of interest" description="Disordered" evidence="1">
    <location>
        <begin position="278"/>
        <end position="547"/>
    </location>
</feature>
<gene>
    <name evidence="2" type="primary">TDEL0H00440</name>
    <name evidence="2" type="ORF">TDEL_0H00440</name>
</gene>
<dbReference type="OrthoDB" id="4069534at2759"/>
<feature type="compositionally biased region" description="Polar residues" evidence="1">
    <location>
        <begin position="286"/>
        <end position="324"/>
    </location>
</feature>
<feature type="region of interest" description="Disordered" evidence="1">
    <location>
        <begin position="118"/>
        <end position="158"/>
    </location>
</feature>
<sequence>MQVDTMRNPDTQRFLKRVEEYDSQRNSMTKPQVKGKPDHLSLERARQLLQGDSPADLHRANSNNCGPEIASTELAYRSAYNYEKSFSPERSKNQTSPKTFVISEEDYKLLQQLKSGDKPVVIEPKKHYPSRGRPRNVTHAFEDTPSSPTWKVRNEVPDEAPLLPNRKVISAFPDEEAPSLPTRRVKKVEQVPSLPTRRYREPQVSQEEPVARPVKDESTEIKEKKKAPPVPRKRNEKLKSEPTTFISSLGKNKLTVIPQVDTARKIQPVTASHIDYLDSVHLTPKSPEQTKSNPQKQISPGTSGGSFISSALRTISPSPSQSNIRIEKPALPSKPAKLKNSTITTSKTSDNDELQNLKLNTTEKTKPKVPAKKDGLTIPRLRPVASAERKTSKQDDSPQNSMLEGLKKVERDKVQQRVVTPPEALTKMSQLKKGAPNGSAKDEKTISEVEAKLRGLKSPPPVPKRNISMPEALKKAEKLKNTKQSSKPSNKNDFRSDLSAILTAPPKAATSSKQIAKESPSSSTSSLVHHTKSRARGPKRKLPTKIQ</sequence>
<feature type="compositionally biased region" description="Basic and acidic residues" evidence="1">
    <location>
        <begin position="361"/>
        <end position="375"/>
    </location>
</feature>
<evidence type="ECO:0000313" key="2">
    <source>
        <dbReference type="EMBL" id="CCE93903.1"/>
    </source>
</evidence>
<feature type="compositionally biased region" description="Basic residues" evidence="1">
    <location>
        <begin position="529"/>
        <end position="547"/>
    </location>
</feature>
<dbReference type="RefSeq" id="XP_003683114.1">
    <property type="nucleotide sequence ID" value="XM_003683066.1"/>
</dbReference>
<accession>G8ZZ59</accession>
<dbReference type="GeneID" id="11500909"/>
<proteinExistence type="predicted"/>
<feature type="region of interest" description="Disordered" evidence="1">
    <location>
        <begin position="174"/>
        <end position="244"/>
    </location>
</feature>
<feature type="region of interest" description="Disordered" evidence="1">
    <location>
        <begin position="21"/>
        <end position="40"/>
    </location>
</feature>
<dbReference type="Proteomes" id="UP000005627">
    <property type="component" value="Chromosome 8"/>
</dbReference>
<reference evidence="2 3" key="1">
    <citation type="journal article" date="2011" name="Proc. Natl. Acad. Sci. U.S.A.">
        <title>Evolutionary erosion of yeast sex chromosomes by mating-type switching accidents.</title>
        <authorList>
            <person name="Gordon J.L."/>
            <person name="Armisen D."/>
            <person name="Proux-Wera E."/>
            <person name="Oheigeartaigh S.S."/>
            <person name="Byrne K.P."/>
            <person name="Wolfe K.H."/>
        </authorList>
    </citation>
    <scope>NUCLEOTIDE SEQUENCE [LARGE SCALE GENOMIC DNA]</scope>
    <source>
        <strain evidence="3">ATCC 10662 / CBS 1146 / NBRC 0425 / NCYC 2629 / NRRL Y-866</strain>
    </source>
</reference>
<evidence type="ECO:0000313" key="3">
    <source>
        <dbReference type="Proteomes" id="UP000005627"/>
    </source>
</evidence>
<dbReference type="HOGENOM" id="CLU_518734_0_0_1"/>
<feature type="compositionally biased region" description="Basic and acidic residues" evidence="1">
    <location>
        <begin position="405"/>
        <end position="415"/>
    </location>
</feature>
<protein>
    <submittedName>
        <fullName evidence="2">Uncharacterized protein</fullName>
    </submittedName>
</protein>
<feature type="compositionally biased region" description="Low complexity" evidence="1">
    <location>
        <begin position="329"/>
        <end position="339"/>
    </location>
</feature>
<dbReference type="STRING" id="1076872.G8ZZ59"/>
<keyword evidence="3" id="KW-1185">Reference proteome</keyword>
<dbReference type="KEGG" id="tdl:TDEL_0H00440"/>
<dbReference type="FunCoup" id="G8ZZ59">
    <property type="interactions" value="73"/>
</dbReference>
<feature type="compositionally biased region" description="Basic and acidic residues" evidence="1">
    <location>
        <begin position="209"/>
        <end position="223"/>
    </location>
</feature>
<evidence type="ECO:0000256" key="1">
    <source>
        <dbReference type="SAM" id="MobiDB-lite"/>
    </source>
</evidence>
<dbReference type="eggNOG" id="ENOG502S4ZF">
    <property type="taxonomic scope" value="Eukaryota"/>
</dbReference>
<feature type="compositionally biased region" description="Basic residues" evidence="1">
    <location>
        <begin position="127"/>
        <end position="136"/>
    </location>
</feature>
<dbReference type="AlphaFoldDB" id="G8ZZ59"/>
<organism evidence="2 3">
    <name type="scientific">Torulaspora delbrueckii</name>
    <name type="common">Yeast</name>
    <name type="synonym">Candida colliculosa</name>
    <dbReference type="NCBI Taxonomy" id="4950"/>
    <lineage>
        <taxon>Eukaryota</taxon>
        <taxon>Fungi</taxon>
        <taxon>Dikarya</taxon>
        <taxon>Ascomycota</taxon>
        <taxon>Saccharomycotina</taxon>
        <taxon>Saccharomycetes</taxon>
        <taxon>Saccharomycetales</taxon>
        <taxon>Saccharomycetaceae</taxon>
        <taxon>Torulaspora</taxon>
    </lineage>
</organism>
<name>G8ZZ59_TORDE</name>
<dbReference type="InParanoid" id="G8ZZ59"/>
<feature type="compositionally biased region" description="Basic and acidic residues" evidence="1">
    <location>
        <begin position="387"/>
        <end position="396"/>
    </location>
</feature>
<feature type="compositionally biased region" description="Basic residues" evidence="1">
    <location>
        <begin position="224"/>
        <end position="236"/>
    </location>
</feature>